<accession>A0ABT5AFU3</accession>
<comment type="caution">
    <text evidence="1">The sequence shown here is derived from an EMBL/GenBank/DDBJ whole genome shotgun (WGS) entry which is preliminary data.</text>
</comment>
<name>A0ABT5AFU3_9CYAN</name>
<sequence>MATIIISDLKSIEKKTFLSDLNSEEITQISGSIFLPLGDRPAVQLSTVYDGINNRQTTYEGPFGFHDNKIFAIDFSKISAYLVI</sequence>
<protein>
    <submittedName>
        <fullName evidence="1">Uncharacterized protein</fullName>
    </submittedName>
</protein>
<evidence type="ECO:0000313" key="2">
    <source>
        <dbReference type="Proteomes" id="UP001211249"/>
    </source>
</evidence>
<proteinExistence type="predicted"/>
<keyword evidence="2" id="KW-1185">Reference proteome</keyword>
<dbReference type="Proteomes" id="UP001211249">
    <property type="component" value="Unassembled WGS sequence"/>
</dbReference>
<reference evidence="1 2" key="1">
    <citation type="submission" date="2023-01" db="EMBL/GenBank/DDBJ databases">
        <title>Genomes from the Australian National Cyanobacteria Reference Collection.</title>
        <authorList>
            <person name="Willis A."/>
            <person name="Lee E.M.F."/>
        </authorList>
    </citation>
    <scope>NUCLEOTIDE SEQUENCE [LARGE SCALE GENOMIC DNA]</scope>
    <source>
        <strain evidence="1 2">CS-1226</strain>
    </source>
</reference>
<organism evidence="1 2">
    <name type="scientific">Dolichospermum planctonicum CS-1226</name>
    <dbReference type="NCBI Taxonomy" id="3021751"/>
    <lineage>
        <taxon>Bacteria</taxon>
        <taxon>Bacillati</taxon>
        <taxon>Cyanobacteriota</taxon>
        <taxon>Cyanophyceae</taxon>
        <taxon>Nostocales</taxon>
        <taxon>Aphanizomenonaceae</taxon>
        <taxon>Dolichospermum</taxon>
        <taxon>Dolichospermum planctonicum</taxon>
    </lineage>
</organism>
<dbReference type="RefSeq" id="WP_271796010.1">
    <property type="nucleotide sequence ID" value="NZ_JAQMUC010000059.1"/>
</dbReference>
<dbReference type="EMBL" id="JAQMUC010000059">
    <property type="protein sequence ID" value="MDB9536172.1"/>
    <property type="molecule type" value="Genomic_DNA"/>
</dbReference>
<evidence type="ECO:0000313" key="1">
    <source>
        <dbReference type="EMBL" id="MDB9536172.1"/>
    </source>
</evidence>
<gene>
    <name evidence="1" type="ORF">PN451_10055</name>
</gene>